<evidence type="ECO:0000313" key="2">
    <source>
        <dbReference type="Proteomes" id="UP000627781"/>
    </source>
</evidence>
<evidence type="ECO:0000313" key="1">
    <source>
        <dbReference type="EMBL" id="MBD7911468.1"/>
    </source>
</evidence>
<keyword evidence="2" id="KW-1185">Reference proteome</keyword>
<protein>
    <submittedName>
        <fullName evidence="1">Uncharacterized protein</fullName>
    </submittedName>
</protein>
<accession>A0ABR8PTK3</accession>
<name>A0ABR8PTK3_9CLOT</name>
<comment type="caution">
    <text evidence="1">The sequence shown here is derived from an EMBL/GenBank/DDBJ whole genome shotgun (WGS) entry which is preliminary data.</text>
</comment>
<reference evidence="1 2" key="1">
    <citation type="submission" date="2020-08" db="EMBL/GenBank/DDBJ databases">
        <title>A Genomic Blueprint of the Chicken Gut Microbiome.</title>
        <authorList>
            <person name="Gilroy R."/>
            <person name="Ravi A."/>
            <person name="Getino M."/>
            <person name="Pursley I."/>
            <person name="Horton D.L."/>
            <person name="Alikhan N.-F."/>
            <person name="Baker D."/>
            <person name="Gharbi K."/>
            <person name="Hall N."/>
            <person name="Watson M."/>
            <person name="Adriaenssens E.M."/>
            <person name="Foster-Nyarko E."/>
            <person name="Jarju S."/>
            <person name="Secka A."/>
            <person name="Antonio M."/>
            <person name="Oren A."/>
            <person name="Chaudhuri R."/>
            <person name="La Ragione R.M."/>
            <person name="Hildebrand F."/>
            <person name="Pallen M.J."/>
        </authorList>
    </citation>
    <scope>NUCLEOTIDE SEQUENCE [LARGE SCALE GENOMIC DNA]</scope>
    <source>
        <strain evidence="1 2">Sa3CVN1</strain>
    </source>
</reference>
<organism evidence="1 2">
    <name type="scientific">Clostridium cibarium</name>
    <dbReference type="NCBI Taxonomy" id="2762247"/>
    <lineage>
        <taxon>Bacteria</taxon>
        <taxon>Bacillati</taxon>
        <taxon>Bacillota</taxon>
        <taxon>Clostridia</taxon>
        <taxon>Eubacteriales</taxon>
        <taxon>Clostridiaceae</taxon>
        <taxon>Clostridium</taxon>
    </lineage>
</organism>
<dbReference type="Proteomes" id="UP000627781">
    <property type="component" value="Unassembled WGS sequence"/>
</dbReference>
<gene>
    <name evidence="1" type="ORF">H9661_08880</name>
</gene>
<dbReference type="EMBL" id="JACSRA010000011">
    <property type="protein sequence ID" value="MBD7911468.1"/>
    <property type="molecule type" value="Genomic_DNA"/>
</dbReference>
<sequence length="68" mass="7824">MKEKLDDPYKGWGYLINIEDSEGETHQIGICSDKISYNNSFYTADISVSEKITDIYNKLNYPEIDPLS</sequence>
<proteinExistence type="predicted"/>